<feature type="binding site" evidence="13">
    <location>
        <position position="260"/>
    </location>
    <ligand>
        <name>Mg(2+)</name>
        <dbReference type="ChEBI" id="CHEBI:18420"/>
        <note>shared with beta subunit</note>
    </ligand>
</feature>
<dbReference type="SUPFAM" id="SSF46589">
    <property type="entry name" value="tRNA-binding arm"/>
    <property type="match status" value="1"/>
</dbReference>
<feature type="domain" description="Aminoacyl-transfer RNA synthetases class-II family profile" evidence="14">
    <location>
        <begin position="108"/>
        <end position="344"/>
    </location>
</feature>
<dbReference type="NCBIfam" id="TIGR00468">
    <property type="entry name" value="pheS"/>
    <property type="match status" value="1"/>
</dbReference>
<keyword evidence="11 13" id="KW-0030">Aminoacyl-tRNA synthetase</keyword>
<evidence type="ECO:0000256" key="12">
    <source>
        <dbReference type="ARBA" id="ARBA00049255"/>
    </source>
</evidence>
<dbReference type="PANTHER" id="PTHR11538:SF41">
    <property type="entry name" value="PHENYLALANINE--TRNA LIGASE, MITOCHONDRIAL"/>
    <property type="match status" value="1"/>
</dbReference>
<proteinExistence type="inferred from homology"/>
<comment type="cofactor">
    <cofactor evidence="13">
        <name>Mg(2+)</name>
        <dbReference type="ChEBI" id="CHEBI:18420"/>
    </cofactor>
    <text evidence="13">Binds 2 magnesium ions per tetramer.</text>
</comment>
<evidence type="ECO:0000256" key="1">
    <source>
        <dbReference type="ARBA" id="ARBA00004496"/>
    </source>
</evidence>
<dbReference type="GO" id="GO:0004826">
    <property type="term" value="F:phenylalanine-tRNA ligase activity"/>
    <property type="evidence" value="ECO:0007669"/>
    <property type="project" value="UniProtKB-UniRule"/>
</dbReference>
<comment type="subunit">
    <text evidence="3 13">Tetramer of two alpha and two beta subunits.</text>
</comment>
<comment type="similarity">
    <text evidence="2 13">Belongs to the class-II aminoacyl-tRNA synthetase family. Phe-tRNA synthetase alpha subunit type 1 subfamily.</text>
</comment>
<evidence type="ECO:0000256" key="11">
    <source>
        <dbReference type="ARBA" id="ARBA00023146"/>
    </source>
</evidence>
<comment type="catalytic activity">
    <reaction evidence="12 13">
        <text>tRNA(Phe) + L-phenylalanine + ATP = L-phenylalanyl-tRNA(Phe) + AMP + diphosphate + H(+)</text>
        <dbReference type="Rhea" id="RHEA:19413"/>
        <dbReference type="Rhea" id="RHEA-COMP:9668"/>
        <dbReference type="Rhea" id="RHEA-COMP:9699"/>
        <dbReference type="ChEBI" id="CHEBI:15378"/>
        <dbReference type="ChEBI" id="CHEBI:30616"/>
        <dbReference type="ChEBI" id="CHEBI:33019"/>
        <dbReference type="ChEBI" id="CHEBI:58095"/>
        <dbReference type="ChEBI" id="CHEBI:78442"/>
        <dbReference type="ChEBI" id="CHEBI:78531"/>
        <dbReference type="ChEBI" id="CHEBI:456215"/>
        <dbReference type="EC" id="6.1.1.20"/>
    </reaction>
</comment>
<keyword evidence="7 13" id="KW-0547">Nucleotide-binding</keyword>
<dbReference type="InterPro" id="IPR002319">
    <property type="entry name" value="Phenylalanyl-tRNA_Synthase"/>
</dbReference>
<dbReference type="InterPro" id="IPR004188">
    <property type="entry name" value="Phe-tRNA_ligase_II_N"/>
</dbReference>
<dbReference type="InterPro" id="IPR006195">
    <property type="entry name" value="aa-tRNA-synth_II"/>
</dbReference>
<accession>A0A0G0N274</accession>
<dbReference type="AlphaFoldDB" id="A0A0G0N274"/>
<keyword evidence="5 13" id="KW-0436">Ligase</keyword>
<evidence type="ECO:0000313" key="16">
    <source>
        <dbReference type="Proteomes" id="UP000034022"/>
    </source>
</evidence>
<dbReference type="PROSITE" id="PS50862">
    <property type="entry name" value="AA_TRNA_LIGASE_II"/>
    <property type="match status" value="1"/>
</dbReference>
<dbReference type="InterPro" id="IPR010978">
    <property type="entry name" value="tRNA-bd_arm"/>
</dbReference>
<dbReference type="PATRIC" id="fig|1618638.3.peg.150"/>
<evidence type="ECO:0000313" key="15">
    <source>
        <dbReference type="EMBL" id="KKQ71216.1"/>
    </source>
</evidence>
<dbReference type="GO" id="GO:0000049">
    <property type="term" value="F:tRNA binding"/>
    <property type="evidence" value="ECO:0007669"/>
    <property type="project" value="InterPro"/>
</dbReference>
<name>A0A0G0N274_9BACT</name>
<evidence type="ECO:0000256" key="8">
    <source>
        <dbReference type="ARBA" id="ARBA00022840"/>
    </source>
</evidence>
<dbReference type="FunFam" id="3.30.930.10:FF:000089">
    <property type="entry name" value="Phenylalanine--tRNA ligase alpha subunit"/>
    <property type="match status" value="1"/>
</dbReference>
<dbReference type="PANTHER" id="PTHR11538">
    <property type="entry name" value="PHENYLALANYL-TRNA SYNTHETASE"/>
    <property type="match status" value="1"/>
</dbReference>
<organism evidence="15 16">
    <name type="scientific">Candidatus Falkowbacteria bacterium GW2011_GWE1_38_31</name>
    <dbReference type="NCBI Taxonomy" id="1618638"/>
    <lineage>
        <taxon>Bacteria</taxon>
        <taxon>Candidatus Falkowiibacteriota</taxon>
    </lineage>
</organism>
<dbReference type="SUPFAM" id="SSF55681">
    <property type="entry name" value="Class II aaRS and biotin synthetases"/>
    <property type="match status" value="1"/>
</dbReference>
<dbReference type="GO" id="GO:0005524">
    <property type="term" value="F:ATP binding"/>
    <property type="evidence" value="ECO:0007669"/>
    <property type="project" value="UniProtKB-UniRule"/>
</dbReference>
<sequence length="345" mass="38858">MEKELQQIKETILEEVKKIKDSQVLRDLELKYLGRKGELTTILRGLTKLDGEDKKKVGALANTIKNEIYTVFKDLKSSIEEKGREEFVDVTLPGKKSERGHLHPITLIQNELEDVFSSMGFMVLDGPELESEYYNFEALNIPAHHPARDMQDTFYIQGNETEKGAGGKSDLVMRTHTSPVQVRAMQKYGAPLRCVAPGRVYRCEATDAVHEHTFDQMEGLMIDENISISNMIAVMKELLKGVFGREMEVRVRPGYFPFVEPGIELDIKCTICGGAKCPSCKHSGWLEILPAGMVHPNVLRHGGIDPDKYSGFAFGLGLTRLAMMKYGINDIRLFNGGDLRFLKQF</sequence>
<gene>
    <name evidence="13" type="primary">pheS</name>
    <name evidence="15" type="ORF">US91_C0001G0143</name>
</gene>
<comment type="caution">
    <text evidence="15">The sequence shown here is derived from an EMBL/GenBank/DDBJ whole genome shotgun (WGS) entry which is preliminary data.</text>
</comment>
<keyword evidence="8 13" id="KW-0067">ATP-binding</keyword>
<evidence type="ECO:0000256" key="7">
    <source>
        <dbReference type="ARBA" id="ARBA00022741"/>
    </source>
</evidence>
<evidence type="ECO:0000256" key="9">
    <source>
        <dbReference type="ARBA" id="ARBA00022842"/>
    </source>
</evidence>
<evidence type="ECO:0000256" key="3">
    <source>
        <dbReference type="ARBA" id="ARBA00011209"/>
    </source>
</evidence>
<reference evidence="15 16" key="1">
    <citation type="journal article" date="2015" name="Nature">
        <title>rRNA introns, odd ribosomes, and small enigmatic genomes across a large radiation of phyla.</title>
        <authorList>
            <person name="Brown C.T."/>
            <person name="Hug L.A."/>
            <person name="Thomas B.C."/>
            <person name="Sharon I."/>
            <person name="Castelle C.J."/>
            <person name="Singh A."/>
            <person name="Wilkins M.J."/>
            <person name="Williams K.H."/>
            <person name="Banfield J.F."/>
        </authorList>
    </citation>
    <scope>NUCLEOTIDE SEQUENCE [LARGE SCALE GENOMIC DNA]</scope>
</reference>
<evidence type="ECO:0000256" key="4">
    <source>
        <dbReference type="ARBA" id="ARBA00022490"/>
    </source>
</evidence>
<evidence type="ECO:0000259" key="14">
    <source>
        <dbReference type="PROSITE" id="PS50862"/>
    </source>
</evidence>
<dbReference type="GO" id="GO:0006432">
    <property type="term" value="P:phenylalanyl-tRNA aminoacylation"/>
    <property type="evidence" value="ECO:0007669"/>
    <property type="project" value="UniProtKB-UniRule"/>
</dbReference>
<protein>
    <recommendedName>
        <fullName evidence="13">Phenylalanine--tRNA ligase alpha subunit</fullName>
        <ecNumber evidence="13">6.1.1.20</ecNumber>
    </recommendedName>
    <alternativeName>
        <fullName evidence="13">Phenylalanyl-tRNA synthetase alpha subunit</fullName>
        <shortName evidence="13">PheRS</shortName>
    </alternativeName>
</protein>
<dbReference type="CDD" id="cd00496">
    <property type="entry name" value="PheRS_alpha_core"/>
    <property type="match status" value="1"/>
</dbReference>
<evidence type="ECO:0000256" key="6">
    <source>
        <dbReference type="ARBA" id="ARBA00022723"/>
    </source>
</evidence>
<dbReference type="Gene3D" id="3.30.930.10">
    <property type="entry name" value="Bira Bifunctional Protein, Domain 2"/>
    <property type="match status" value="1"/>
</dbReference>
<evidence type="ECO:0000256" key="2">
    <source>
        <dbReference type="ARBA" id="ARBA00010207"/>
    </source>
</evidence>
<dbReference type="GO" id="GO:0000287">
    <property type="term" value="F:magnesium ion binding"/>
    <property type="evidence" value="ECO:0007669"/>
    <property type="project" value="UniProtKB-UniRule"/>
</dbReference>
<dbReference type="GO" id="GO:0005737">
    <property type="term" value="C:cytoplasm"/>
    <property type="evidence" value="ECO:0007669"/>
    <property type="project" value="UniProtKB-SubCell"/>
</dbReference>
<dbReference type="HAMAP" id="MF_00281">
    <property type="entry name" value="Phe_tRNA_synth_alpha1"/>
    <property type="match status" value="1"/>
</dbReference>
<keyword evidence="9 13" id="KW-0460">Magnesium</keyword>
<dbReference type="InterPro" id="IPR022911">
    <property type="entry name" value="Phe_tRNA_ligase_alpha1_bac"/>
</dbReference>
<dbReference type="InterPro" id="IPR045864">
    <property type="entry name" value="aa-tRNA-synth_II/BPL/LPL"/>
</dbReference>
<dbReference type="EC" id="6.1.1.20" evidence="13"/>
<dbReference type="EMBL" id="LBUU01000001">
    <property type="protein sequence ID" value="KKQ71216.1"/>
    <property type="molecule type" value="Genomic_DNA"/>
</dbReference>
<keyword evidence="6 13" id="KW-0479">Metal-binding</keyword>
<evidence type="ECO:0000256" key="5">
    <source>
        <dbReference type="ARBA" id="ARBA00022598"/>
    </source>
</evidence>
<dbReference type="Pfam" id="PF01409">
    <property type="entry name" value="tRNA-synt_2d"/>
    <property type="match status" value="1"/>
</dbReference>
<evidence type="ECO:0000256" key="10">
    <source>
        <dbReference type="ARBA" id="ARBA00022917"/>
    </source>
</evidence>
<dbReference type="Proteomes" id="UP000034022">
    <property type="component" value="Unassembled WGS sequence"/>
</dbReference>
<comment type="subcellular location">
    <subcellularLocation>
        <location evidence="1 13">Cytoplasm</location>
    </subcellularLocation>
</comment>
<evidence type="ECO:0000256" key="13">
    <source>
        <dbReference type="HAMAP-Rule" id="MF_00281"/>
    </source>
</evidence>
<keyword evidence="4 13" id="KW-0963">Cytoplasm</keyword>
<dbReference type="Pfam" id="PF02912">
    <property type="entry name" value="Phe_tRNA-synt_N"/>
    <property type="match status" value="1"/>
</dbReference>
<keyword evidence="10 13" id="KW-0648">Protein biosynthesis</keyword>
<dbReference type="InterPro" id="IPR004529">
    <property type="entry name" value="Phe-tRNA-synth_IIc_asu"/>
</dbReference>